<dbReference type="Proteomes" id="UP000655523">
    <property type="component" value="Unassembled WGS sequence"/>
</dbReference>
<dbReference type="AlphaFoldDB" id="A0A972NUZ6"/>
<accession>A0A972NUZ6</accession>
<gene>
    <name evidence="1" type="ORF">GNZ13_26995</name>
</gene>
<name>A0A972NUZ6_9BURK</name>
<sequence>MLAITFYDGEYDNISFFTRICELEGSAVPFDRPPFSLLEEAARVLEMCTDKYSTPLPAGEHVPVFVGRKTGTEDKPLARLDIRITGGQARASIESKDAPRVDTEPVAVDSDDDVATIARKVLSIYSRAS</sequence>
<proteinExistence type="predicted"/>
<reference evidence="1 2" key="1">
    <citation type="submission" date="2019-11" db="EMBL/GenBank/DDBJ databases">
        <title>Metabolism of dissolved organic matter in forest soils.</title>
        <authorList>
            <person name="Cyle K.T."/>
            <person name="Wilhelm R.C."/>
            <person name="Martinez C.E."/>
        </authorList>
    </citation>
    <scope>NUCLEOTIDE SEQUENCE [LARGE SCALE GENOMIC DNA]</scope>
    <source>
        <strain evidence="1 2">5N</strain>
    </source>
</reference>
<comment type="caution">
    <text evidence="1">The sequence shown here is derived from an EMBL/GenBank/DDBJ whole genome shotgun (WGS) entry which is preliminary data.</text>
</comment>
<keyword evidence="2" id="KW-1185">Reference proteome</keyword>
<organism evidence="1 2">
    <name type="scientific">Paraburkholderia elongata</name>
    <dbReference type="NCBI Taxonomy" id="2675747"/>
    <lineage>
        <taxon>Bacteria</taxon>
        <taxon>Pseudomonadati</taxon>
        <taxon>Pseudomonadota</taxon>
        <taxon>Betaproteobacteria</taxon>
        <taxon>Burkholderiales</taxon>
        <taxon>Burkholderiaceae</taxon>
        <taxon>Paraburkholderia</taxon>
    </lineage>
</organism>
<dbReference type="EMBL" id="WOEZ01000148">
    <property type="protein sequence ID" value="NPT58115.1"/>
    <property type="molecule type" value="Genomic_DNA"/>
</dbReference>
<evidence type="ECO:0000313" key="1">
    <source>
        <dbReference type="EMBL" id="NPT58115.1"/>
    </source>
</evidence>
<protein>
    <submittedName>
        <fullName evidence="1">Uncharacterized protein</fullName>
    </submittedName>
</protein>
<evidence type="ECO:0000313" key="2">
    <source>
        <dbReference type="Proteomes" id="UP000655523"/>
    </source>
</evidence>
<dbReference type="RefSeq" id="WP_172170302.1">
    <property type="nucleotide sequence ID" value="NZ_WOEZ01000148.1"/>
</dbReference>